<evidence type="ECO:0000313" key="4">
    <source>
        <dbReference type="Proteomes" id="UP001476950"/>
    </source>
</evidence>
<reference evidence="3 4" key="1">
    <citation type="submission" date="2022-04" db="EMBL/GenBank/DDBJ databases">
        <title>Positive selection, recombination, and allopatry shape intraspecific diversity of widespread and dominant cyanobacteria.</title>
        <authorList>
            <person name="Wei J."/>
            <person name="Shu W."/>
            <person name="Hu C."/>
        </authorList>
    </citation>
    <scope>NUCLEOTIDE SEQUENCE [LARGE SCALE GENOMIC DNA]</scope>
    <source>
        <strain evidence="3 4">AS-A4</strain>
    </source>
</reference>
<keyword evidence="1" id="KW-0472">Membrane</keyword>
<keyword evidence="1" id="KW-0812">Transmembrane</keyword>
<evidence type="ECO:0000256" key="1">
    <source>
        <dbReference type="SAM" id="Phobius"/>
    </source>
</evidence>
<keyword evidence="1" id="KW-1133">Transmembrane helix</keyword>
<proteinExistence type="predicted"/>
<keyword evidence="4" id="KW-1185">Reference proteome</keyword>
<dbReference type="RefSeq" id="WP_190449317.1">
    <property type="nucleotide sequence ID" value="NZ_JAMPLM010000015.1"/>
</dbReference>
<dbReference type="Pfam" id="PF02625">
    <property type="entry name" value="XdhC_CoxI"/>
    <property type="match status" value="1"/>
</dbReference>
<evidence type="ECO:0000259" key="2">
    <source>
        <dbReference type="Pfam" id="PF02625"/>
    </source>
</evidence>
<sequence length="97" mass="10579">MQAFLTPLATIDTKTRSPISYNTAGRPYITRLMFSFYQQLVAVLQQGAVALATVVSVKDSVPRKVGAIMSFALMTVLLARSAVVQAKPMWLSKPSKC</sequence>
<comment type="caution">
    <text evidence="3">The sequence shown here is derived from an EMBL/GenBank/DDBJ whole genome shotgun (WGS) entry which is preliminary data.</text>
</comment>
<dbReference type="EMBL" id="JAMPLM010000015">
    <property type="protein sequence ID" value="MEP1060134.1"/>
    <property type="molecule type" value="Genomic_DNA"/>
</dbReference>
<evidence type="ECO:0000313" key="3">
    <source>
        <dbReference type="EMBL" id="MEP1060134.1"/>
    </source>
</evidence>
<dbReference type="InterPro" id="IPR003777">
    <property type="entry name" value="XdhC_CoxI"/>
</dbReference>
<organism evidence="3 4">
    <name type="scientific">Stenomitos frigidus AS-A4</name>
    <dbReference type="NCBI Taxonomy" id="2933935"/>
    <lineage>
        <taxon>Bacteria</taxon>
        <taxon>Bacillati</taxon>
        <taxon>Cyanobacteriota</taxon>
        <taxon>Cyanophyceae</taxon>
        <taxon>Leptolyngbyales</taxon>
        <taxon>Leptolyngbyaceae</taxon>
        <taxon>Stenomitos</taxon>
    </lineage>
</organism>
<feature type="domain" description="XdhC- CoxI" evidence="2">
    <location>
        <begin position="45"/>
        <end position="70"/>
    </location>
</feature>
<feature type="transmembrane region" description="Helical" evidence="1">
    <location>
        <begin position="36"/>
        <end position="55"/>
    </location>
</feature>
<dbReference type="Proteomes" id="UP001476950">
    <property type="component" value="Unassembled WGS sequence"/>
</dbReference>
<gene>
    <name evidence="3" type="ORF">NDI38_16985</name>
</gene>
<feature type="transmembrane region" description="Helical" evidence="1">
    <location>
        <begin position="67"/>
        <end position="86"/>
    </location>
</feature>
<accession>A0ABV0KPD1</accession>
<name>A0ABV0KPD1_9CYAN</name>
<protein>
    <submittedName>
        <fullName evidence="3">XdhC family protein</fullName>
    </submittedName>
</protein>